<dbReference type="SMART" id="SM00179">
    <property type="entry name" value="EGF_CA"/>
    <property type="match status" value="1"/>
</dbReference>
<organism evidence="19 20">
    <name type="scientific">Oryza rufipogon</name>
    <name type="common">Brownbeard rice</name>
    <name type="synonym">Asian wild rice</name>
    <dbReference type="NCBI Taxonomy" id="4529"/>
    <lineage>
        <taxon>Eukaryota</taxon>
        <taxon>Viridiplantae</taxon>
        <taxon>Streptophyta</taxon>
        <taxon>Embryophyta</taxon>
        <taxon>Tracheophyta</taxon>
        <taxon>Spermatophyta</taxon>
        <taxon>Magnoliopsida</taxon>
        <taxon>Liliopsida</taxon>
        <taxon>Poales</taxon>
        <taxon>Poaceae</taxon>
        <taxon>BOP clade</taxon>
        <taxon>Oryzoideae</taxon>
        <taxon>Oryzeae</taxon>
        <taxon>Oryzinae</taxon>
        <taxon>Oryza</taxon>
    </lineage>
</organism>
<keyword evidence="13" id="KW-1015">Disulfide bond</keyword>
<feature type="region of interest" description="Disordered" evidence="16">
    <location>
        <begin position="1"/>
        <end position="37"/>
    </location>
</feature>
<evidence type="ECO:0000256" key="7">
    <source>
        <dbReference type="ARBA" id="ARBA00022737"/>
    </source>
</evidence>
<dbReference type="InterPro" id="IPR000719">
    <property type="entry name" value="Prot_kinase_dom"/>
</dbReference>
<dbReference type="PROSITE" id="PS00010">
    <property type="entry name" value="ASX_HYDROXYL"/>
    <property type="match status" value="1"/>
</dbReference>
<keyword evidence="6" id="KW-0732">Signal</keyword>
<evidence type="ECO:0000256" key="16">
    <source>
        <dbReference type="SAM" id="MobiDB-lite"/>
    </source>
</evidence>
<dbReference type="InterPro" id="IPR018097">
    <property type="entry name" value="EGF_Ca-bd_CS"/>
</dbReference>
<evidence type="ECO:0000256" key="6">
    <source>
        <dbReference type="ARBA" id="ARBA00022729"/>
    </source>
</evidence>
<keyword evidence="2" id="KW-0723">Serine/threonine-protein kinase</keyword>
<feature type="transmembrane region" description="Helical" evidence="17">
    <location>
        <begin position="508"/>
        <end position="533"/>
    </location>
</feature>
<evidence type="ECO:0000256" key="13">
    <source>
        <dbReference type="ARBA" id="ARBA00023157"/>
    </source>
</evidence>
<dbReference type="GO" id="GO:0007166">
    <property type="term" value="P:cell surface receptor signaling pathway"/>
    <property type="evidence" value="ECO:0007669"/>
    <property type="project" value="InterPro"/>
</dbReference>
<dbReference type="CDD" id="cd00054">
    <property type="entry name" value="EGF_CA"/>
    <property type="match status" value="1"/>
</dbReference>
<dbReference type="Pfam" id="PF07714">
    <property type="entry name" value="PK_Tyr_Ser-Thr"/>
    <property type="match status" value="1"/>
</dbReference>
<evidence type="ECO:0000259" key="18">
    <source>
        <dbReference type="PROSITE" id="PS50011"/>
    </source>
</evidence>
<evidence type="ECO:0000313" key="20">
    <source>
        <dbReference type="Proteomes" id="UP000008022"/>
    </source>
</evidence>
<evidence type="ECO:0000256" key="15">
    <source>
        <dbReference type="PROSITE-ProRule" id="PRU10141"/>
    </source>
</evidence>
<dbReference type="InterPro" id="IPR001881">
    <property type="entry name" value="EGF-like_Ca-bd_dom"/>
</dbReference>
<evidence type="ECO:0000256" key="8">
    <source>
        <dbReference type="ARBA" id="ARBA00022741"/>
    </source>
</evidence>
<dbReference type="InterPro" id="IPR009030">
    <property type="entry name" value="Growth_fac_rcpt_cys_sf"/>
</dbReference>
<evidence type="ECO:0000256" key="4">
    <source>
        <dbReference type="ARBA" id="ARBA00022679"/>
    </source>
</evidence>
<dbReference type="GO" id="GO:0005524">
    <property type="term" value="F:ATP binding"/>
    <property type="evidence" value="ECO:0007669"/>
    <property type="project" value="UniProtKB-UniRule"/>
</dbReference>
<dbReference type="InterPro" id="IPR001245">
    <property type="entry name" value="Ser-Thr/Tyr_kinase_cat_dom"/>
</dbReference>
<reference evidence="19" key="2">
    <citation type="submission" date="2015-06" db="UniProtKB">
        <authorList>
            <consortium name="EnsemblPlants"/>
        </authorList>
    </citation>
    <scope>IDENTIFICATION</scope>
</reference>
<keyword evidence="7" id="KW-0677">Repeat</keyword>
<dbReference type="EnsemblPlants" id="ORUFI08G21840.1">
    <property type="protein sequence ID" value="ORUFI08G21840.1"/>
    <property type="gene ID" value="ORUFI08G21840"/>
</dbReference>
<accession>A0A0E0QKT6</accession>
<feature type="binding site" evidence="15">
    <location>
        <position position="619"/>
    </location>
    <ligand>
        <name>ATP</name>
        <dbReference type="ChEBI" id="CHEBI:30616"/>
    </ligand>
</feature>
<dbReference type="eggNOG" id="ENOG502QQPF">
    <property type="taxonomic scope" value="Eukaryota"/>
</dbReference>
<dbReference type="Gene3D" id="3.30.200.20">
    <property type="entry name" value="Phosphorylase Kinase, domain 1"/>
    <property type="match status" value="1"/>
</dbReference>
<dbReference type="InterPro" id="IPR011009">
    <property type="entry name" value="Kinase-like_dom_sf"/>
</dbReference>
<dbReference type="SMART" id="SM00220">
    <property type="entry name" value="S_TKc"/>
    <property type="match status" value="1"/>
</dbReference>
<dbReference type="PROSITE" id="PS01187">
    <property type="entry name" value="EGF_CA"/>
    <property type="match status" value="1"/>
</dbReference>
<keyword evidence="3" id="KW-0245">EGF-like domain</keyword>
<dbReference type="SUPFAM" id="SSF57184">
    <property type="entry name" value="Growth factor receptor domain"/>
    <property type="match status" value="1"/>
</dbReference>
<keyword evidence="10 15" id="KW-0067">ATP-binding</keyword>
<comment type="subcellular location">
    <subcellularLocation>
        <location evidence="1">Membrane</location>
        <topology evidence="1">Single-pass type I membrane protein</topology>
    </subcellularLocation>
</comment>
<keyword evidence="12 17" id="KW-0472">Membrane</keyword>
<dbReference type="GO" id="GO:0030247">
    <property type="term" value="F:polysaccharide binding"/>
    <property type="evidence" value="ECO:0007669"/>
    <property type="project" value="InterPro"/>
</dbReference>
<evidence type="ECO:0000313" key="19">
    <source>
        <dbReference type="EnsemblPlants" id="ORUFI08G21840.1"/>
    </source>
</evidence>
<keyword evidence="11 17" id="KW-1133">Transmembrane helix</keyword>
<dbReference type="InterPro" id="IPR045274">
    <property type="entry name" value="WAK-like"/>
</dbReference>
<dbReference type="Gene3D" id="2.10.25.10">
    <property type="entry name" value="Laminin"/>
    <property type="match status" value="2"/>
</dbReference>
<evidence type="ECO:0000256" key="10">
    <source>
        <dbReference type="ARBA" id="ARBA00022840"/>
    </source>
</evidence>
<dbReference type="Gene3D" id="1.10.510.10">
    <property type="entry name" value="Transferase(Phosphotransferase) domain 1"/>
    <property type="match status" value="2"/>
</dbReference>
<evidence type="ECO:0000256" key="12">
    <source>
        <dbReference type="ARBA" id="ARBA00023136"/>
    </source>
</evidence>
<dbReference type="PROSITE" id="PS00107">
    <property type="entry name" value="PROTEIN_KINASE_ATP"/>
    <property type="match status" value="1"/>
</dbReference>
<evidence type="ECO:0000256" key="2">
    <source>
        <dbReference type="ARBA" id="ARBA00022527"/>
    </source>
</evidence>
<dbReference type="FunFam" id="1.10.510.10:FF:000876">
    <property type="entry name" value="Receptor-like protein kinase FERONIA"/>
    <property type="match status" value="1"/>
</dbReference>
<dbReference type="SUPFAM" id="SSF56112">
    <property type="entry name" value="Protein kinase-like (PK-like)"/>
    <property type="match status" value="2"/>
</dbReference>
<dbReference type="Proteomes" id="UP000008022">
    <property type="component" value="Unassembled WGS sequence"/>
</dbReference>
<dbReference type="GO" id="GO:0005886">
    <property type="term" value="C:plasma membrane"/>
    <property type="evidence" value="ECO:0007669"/>
    <property type="project" value="TreeGrafter"/>
</dbReference>
<sequence>MESAESHRSWRRRRSDRDAVGAQPAGARHGTSARFDSPADGIYAAAARFNVRNRDSAPVGLSRSPRPERPPFLAAIPLILSYNIALPGCTDTCGNTTIPYPFGIGDERCFREGFKLVCDPAYDPPKLFMNGPGYEVHKIKLARRVLHLDTGITQMLGGDSYNQKWILDLDDKLFRFLAAMPLILSYNIALPGCTDTCGNTTIPYPFGIGDDRCFREGFKLVCDPAYDPPKLFMNGPGYEVHKIKLARRVLHLDTSITQMLGGDSYNQKRILDLDDKLFRVSADMNVFITLGCAAGDNATSSSNCVSNCRPGYPILATDGTCYGIGCCNASVVEDHNSYTIKLLSLQSSPRAVPFNASMVVVKGEWWRRADNAMLLQQEQEVLSRLGAIAGAPDAARNVGVRTVVNWMLGNSSCVEAKKLSDFGCLSDNSECFDGPAGRGYACKCRSGYDGNPYMPNGCQDINECMLPNPPLCFGKCINTVGSYECICPGGTSGNAHIQNGCVSSKLKFSGLIIGIGLGGSLIIVVLILAGIVVRRKFKSRRAKKLKEFFFKQNRGLLLHQLVDKDIAERMIFSLEELEKATNNFDESRKLGGGGHGTVYKGILSDQCVVAIKKSRYAIKREIDGFINEVAILSQVNHRNVVKLFGCCLETEVPLLVYEFIPNGTLHEHLHVNSAQSVPWKERLRIALEIARDIKTTNILLDDRFIAKVSDFGASRGIPIDQNIVTTTIQGTFGYLDPEYYRKSRLTEKSDVYSFGVILAELITRRRPTSYISPEGFNLTEQFILLVSEDRLLEIVDSQITKEQGEEEAREVAEIAVMCLNLKGEDRPTMRQVEVKLEGLQGAVNTIRGRRAVQLNSPLTEESDSNIVAVGDAGYHNSSRRLNMEEEFWRQCYWQQQLRSNCRPGYPILATDGTCYGIGCCNASVVEDHNSYTIRLLSLQSSPRAVPFNASMVVVKGEWWRRADNAMLLQQEGTFGYLDPEYYRKSRLTEKSDVYSFGVILAELITRRRPTSYISPEGFNLTEQFILLV</sequence>
<dbReference type="AlphaFoldDB" id="A0A0E0QKT6"/>
<evidence type="ECO:0000256" key="5">
    <source>
        <dbReference type="ARBA" id="ARBA00022692"/>
    </source>
</evidence>
<dbReference type="Gramene" id="ORUFI08G21840.1">
    <property type="protein sequence ID" value="ORUFI08G21840.1"/>
    <property type="gene ID" value="ORUFI08G21840"/>
</dbReference>
<evidence type="ECO:0000256" key="1">
    <source>
        <dbReference type="ARBA" id="ARBA00004479"/>
    </source>
</evidence>
<protein>
    <recommendedName>
        <fullName evidence="18">Protein kinase domain-containing protein</fullName>
    </recommendedName>
</protein>
<evidence type="ECO:0000256" key="11">
    <source>
        <dbReference type="ARBA" id="ARBA00022989"/>
    </source>
</evidence>
<dbReference type="SMART" id="SM00181">
    <property type="entry name" value="EGF"/>
    <property type="match status" value="2"/>
</dbReference>
<dbReference type="PANTHER" id="PTHR27005:SF214">
    <property type="entry name" value="OS08G0501600 PROTEIN"/>
    <property type="match status" value="1"/>
</dbReference>
<reference evidence="20" key="1">
    <citation type="submission" date="2013-06" db="EMBL/GenBank/DDBJ databases">
        <authorList>
            <person name="Zhao Q."/>
        </authorList>
    </citation>
    <scope>NUCLEOTIDE SEQUENCE</scope>
    <source>
        <strain evidence="20">cv. W1943</strain>
    </source>
</reference>
<feature type="domain" description="Protein kinase" evidence="18">
    <location>
        <begin position="584"/>
        <end position="839"/>
    </location>
</feature>
<evidence type="ECO:0000256" key="17">
    <source>
        <dbReference type="SAM" id="Phobius"/>
    </source>
</evidence>
<dbReference type="GO" id="GO:0005509">
    <property type="term" value="F:calcium ion binding"/>
    <property type="evidence" value="ECO:0007669"/>
    <property type="project" value="InterPro"/>
</dbReference>
<dbReference type="GO" id="GO:0004674">
    <property type="term" value="F:protein serine/threonine kinase activity"/>
    <property type="evidence" value="ECO:0007669"/>
    <property type="project" value="UniProtKB-KW"/>
</dbReference>
<keyword evidence="8 15" id="KW-0547">Nucleotide-binding</keyword>
<dbReference type="InterPro" id="IPR025287">
    <property type="entry name" value="WAK_GUB"/>
</dbReference>
<dbReference type="FunFam" id="3.30.200.20:FF:000043">
    <property type="entry name" value="Wall-associated receptor kinase 2"/>
    <property type="match status" value="1"/>
</dbReference>
<dbReference type="PANTHER" id="PTHR27005">
    <property type="entry name" value="WALL-ASSOCIATED RECEPTOR KINASE-LIKE 21"/>
    <property type="match status" value="1"/>
</dbReference>
<evidence type="ECO:0000256" key="9">
    <source>
        <dbReference type="ARBA" id="ARBA00022777"/>
    </source>
</evidence>
<keyword evidence="5 17" id="KW-0812">Transmembrane</keyword>
<keyword evidence="20" id="KW-1185">Reference proteome</keyword>
<keyword evidence="4" id="KW-0808">Transferase</keyword>
<dbReference type="Pfam" id="PF13947">
    <property type="entry name" value="GUB_WAK_bind"/>
    <property type="match status" value="2"/>
</dbReference>
<dbReference type="InterPro" id="IPR017441">
    <property type="entry name" value="Protein_kinase_ATP_BS"/>
</dbReference>
<keyword evidence="9" id="KW-0418">Kinase</keyword>
<dbReference type="PROSITE" id="PS50011">
    <property type="entry name" value="PROTEIN_KINASE_DOM"/>
    <property type="match status" value="1"/>
</dbReference>
<dbReference type="InterPro" id="IPR000742">
    <property type="entry name" value="EGF"/>
</dbReference>
<evidence type="ECO:0000256" key="14">
    <source>
        <dbReference type="ARBA" id="ARBA00023180"/>
    </source>
</evidence>
<keyword evidence="14" id="KW-0325">Glycoprotein</keyword>
<name>A0A0E0QKT6_ORYRU</name>
<evidence type="ECO:0000256" key="3">
    <source>
        <dbReference type="ARBA" id="ARBA00022536"/>
    </source>
</evidence>
<dbReference type="InterPro" id="IPR000152">
    <property type="entry name" value="EGF-type_Asp/Asn_hydroxyl_site"/>
</dbReference>
<proteinExistence type="predicted"/>